<proteinExistence type="predicted"/>
<reference evidence="1" key="1">
    <citation type="submission" date="2016-07" db="EMBL/GenBank/DDBJ databases">
        <authorList>
            <person name="Bretaudeau A."/>
        </authorList>
    </citation>
    <scope>NUCLEOTIDE SEQUENCE</scope>
    <source>
        <strain evidence="1">Rice</strain>
        <tissue evidence="1">Whole body</tissue>
    </source>
</reference>
<accession>A0A2H1X2C7</accession>
<gene>
    <name evidence="1" type="ORF">SFRICE_026171</name>
</gene>
<sequence length="161" mass="17724">MFLTSGMGRKFSENIVKLEKVDMLATLVFVFEGLAFSIPTPFEKAGNALVTPLVLRESMGGADRLPSGDSSTLGTFLWYKPVNEQLCDLFVSNRCRLWTREPPEALQVTASAHAAHDEESLCDSKVGELFSINLHSYSRDAAEEHSGLASTGIKQTTQTFY</sequence>
<dbReference type="EMBL" id="ODYU01012859">
    <property type="protein sequence ID" value="SOQ59366.1"/>
    <property type="molecule type" value="Genomic_DNA"/>
</dbReference>
<organism evidence="1">
    <name type="scientific">Spodoptera frugiperda</name>
    <name type="common">Fall armyworm</name>
    <dbReference type="NCBI Taxonomy" id="7108"/>
    <lineage>
        <taxon>Eukaryota</taxon>
        <taxon>Metazoa</taxon>
        <taxon>Ecdysozoa</taxon>
        <taxon>Arthropoda</taxon>
        <taxon>Hexapoda</taxon>
        <taxon>Insecta</taxon>
        <taxon>Pterygota</taxon>
        <taxon>Neoptera</taxon>
        <taxon>Endopterygota</taxon>
        <taxon>Lepidoptera</taxon>
        <taxon>Glossata</taxon>
        <taxon>Ditrysia</taxon>
        <taxon>Noctuoidea</taxon>
        <taxon>Noctuidae</taxon>
        <taxon>Amphipyrinae</taxon>
        <taxon>Spodoptera</taxon>
    </lineage>
</organism>
<name>A0A2H1X2C7_SPOFR</name>
<dbReference type="AlphaFoldDB" id="A0A2H1X2C7"/>
<protein>
    <submittedName>
        <fullName evidence="1">SFRICE_026171</fullName>
    </submittedName>
</protein>
<evidence type="ECO:0000313" key="1">
    <source>
        <dbReference type="EMBL" id="SOQ59366.1"/>
    </source>
</evidence>